<dbReference type="RefSeq" id="WP_155319114.1">
    <property type="nucleotide sequence ID" value="NZ_AP021874.1"/>
</dbReference>
<dbReference type="Proteomes" id="UP000427906">
    <property type="component" value="Chromosome"/>
</dbReference>
<dbReference type="Gene3D" id="3.60.20.10">
    <property type="entry name" value="Glutamine Phosphoribosylpyrophosphate, subunit 1, domain 1"/>
    <property type="match status" value="1"/>
</dbReference>
<dbReference type="PROSITE" id="PS51278">
    <property type="entry name" value="GATASE_TYPE_2"/>
    <property type="match status" value="1"/>
</dbReference>
<evidence type="ECO:0000259" key="1">
    <source>
        <dbReference type="PROSITE" id="PS51278"/>
    </source>
</evidence>
<dbReference type="OrthoDB" id="9770094at2"/>
<keyword evidence="3" id="KW-1185">Reference proteome</keyword>
<sequence length="375" mass="42350">MCRLLAITSRDYVSTQTAFDGLAAMRDGYDGSGVGLLLRDIGGPFEDMKGIPVLSGIFSATGLKRLDRFMMDKGFTTKYKITFKTNGMLPAGVPRRDVYLVRAYDYPTEWDDLSNDEMLQRLMPVRLRLQEMGEVEKDMVVFSFWPDTIMIKEVGDPFDVAEYLRLDRRDLVARVMLLQGRQNTNHDIDLYACHPFFLNGFSTMTNGENTAFTQNREFLMSRAFEGYRGYVSDSEVFTHSLHYLISYLGLGLECYKHGITPLTDDAIKLHPDAIFLTQLKYACRNLIIDGPNCVIGCLPDTTLFMVQDRKKLRPGVIGGVDGTFVFSSEICGLDAVIPQRDTSLDIQPMHLDTAIVHPDRQGVDLVRQTDPLMAN</sequence>
<dbReference type="SUPFAM" id="SSF56235">
    <property type="entry name" value="N-terminal nucleophile aminohydrolases (Ntn hydrolases)"/>
    <property type="match status" value="1"/>
</dbReference>
<evidence type="ECO:0000313" key="3">
    <source>
        <dbReference type="Proteomes" id="UP000427906"/>
    </source>
</evidence>
<dbReference type="KEGG" id="dalk:DSCA_51780"/>
<name>A0A5K7YRA2_9BACT</name>
<feature type="domain" description="Glutamine amidotransferase type-2" evidence="1">
    <location>
        <begin position="2"/>
        <end position="357"/>
    </location>
</feature>
<dbReference type="InterPro" id="IPR029055">
    <property type="entry name" value="Ntn_hydrolases_N"/>
</dbReference>
<protein>
    <recommendedName>
        <fullName evidence="1">Glutamine amidotransferase type-2 domain-containing protein</fullName>
    </recommendedName>
</protein>
<dbReference type="EMBL" id="AP021874">
    <property type="protein sequence ID" value="BBO71248.1"/>
    <property type="molecule type" value="Genomic_DNA"/>
</dbReference>
<dbReference type="InterPro" id="IPR017932">
    <property type="entry name" value="GATase_2_dom"/>
</dbReference>
<reference evidence="2 3" key="1">
    <citation type="submission" date="2019-11" db="EMBL/GenBank/DDBJ databases">
        <title>Comparative genomics of hydrocarbon-degrading Desulfosarcina strains.</title>
        <authorList>
            <person name="Watanabe M."/>
            <person name="Kojima H."/>
            <person name="Fukui M."/>
        </authorList>
    </citation>
    <scope>NUCLEOTIDE SEQUENCE [LARGE SCALE GENOMIC DNA]</scope>
    <source>
        <strain evidence="2 3">PL12</strain>
    </source>
</reference>
<organism evidence="2 3">
    <name type="scientific">Desulfosarcina alkanivorans</name>
    <dbReference type="NCBI Taxonomy" id="571177"/>
    <lineage>
        <taxon>Bacteria</taxon>
        <taxon>Pseudomonadati</taxon>
        <taxon>Thermodesulfobacteriota</taxon>
        <taxon>Desulfobacteria</taxon>
        <taxon>Desulfobacterales</taxon>
        <taxon>Desulfosarcinaceae</taxon>
        <taxon>Desulfosarcina</taxon>
    </lineage>
</organism>
<dbReference type="AlphaFoldDB" id="A0A5K7YRA2"/>
<proteinExistence type="predicted"/>
<accession>A0A5K7YRA2</accession>
<gene>
    <name evidence="2" type="ORF">DSCA_51780</name>
</gene>
<evidence type="ECO:0000313" key="2">
    <source>
        <dbReference type="EMBL" id="BBO71248.1"/>
    </source>
</evidence>